<gene>
    <name evidence="1" type="ORF">AFUS01_LOCUS39562</name>
</gene>
<comment type="caution">
    <text evidence="1">The sequence shown here is derived from an EMBL/GenBank/DDBJ whole genome shotgun (WGS) entry which is preliminary data.</text>
</comment>
<dbReference type="OrthoDB" id="5572814at2759"/>
<keyword evidence="2" id="KW-1185">Reference proteome</keyword>
<protein>
    <submittedName>
        <fullName evidence="1">Uncharacterized protein</fullName>
    </submittedName>
</protein>
<reference evidence="1" key="1">
    <citation type="submission" date="2021-06" db="EMBL/GenBank/DDBJ databases">
        <authorList>
            <person name="Hodson N. C."/>
            <person name="Mongue J. A."/>
            <person name="Jaron S. K."/>
        </authorList>
    </citation>
    <scope>NUCLEOTIDE SEQUENCE</scope>
</reference>
<feature type="non-terminal residue" evidence="1">
    <location>
        <position position="92"/>
    </location>
</feature>
<sequence>MFGCPVQPYALDPYFPDLRTLPIEGSSNTTEGELFNGSFVLIEIFGASGYSFNKKVKEQGCKQAPQTLERMMEEWKVRVEAIKSLWYDYPHF</sequence>
<name>A0A8J2LCP8_9HEXA</name>
<evidence type="ECO:0000313" key="2">
    <source>
        <dbReference type="Proteomes" id="UP000708208"/>
    </source>
</evidence>
<dbReference type="AlphaFoldDB" id="A0A8J2LCP8"/>
<dbReference type="Proteomes" id="UP000708208">
    <property type="component" value="Unassembled WGS sequence"/>
</dbReference>
<accession>A0A8J2LCP8</accession>
<proteinExistence type="predicted"/>
<organism evidence="1 2">
    <name type="scientific">Allacma fusca</name>
    <dbReference type="NCBI Taxonomy" id="39272"/>
    <lineage>
        <taxon>Eukaryota</taxon>
        <taxon>Metazoa</taxon>
        <taxon>Ecdysozoa</taxon>
        <taxon>Arthropoda</taxon>
        <taxon>Hexapoda</taxon>
        <taxon>Collembola</taxon>
        <taxon>Symphypleona</taxon>
        <taxon>Sminthuridae</taxon>
        <taxon>Allacma</taxon>
    </lineage>
</organism>
<dbReference type="EMBL" id="CAJVCH010552583">
    <property type="protein sequence ID" value="CAG7829717.1"/>
    <property type="molecule type" value="Genomic_DNA"/>
</dbReference>
<evidence type="ECO:0000313" key="1">
    <source>
        <dbReference type="EMBL" id="CAG7829717.1"/>
    </source>
</evidence>
<feature type="non-terminal residue" evidence="1">
    <location>
        <position position="1"/>
    </location>
</feature>